<dbReference type="InterPro" id="IPR011013">
    <property type="entry name" value="Gal_mutarotase_sf_dom"/>
</dbReference>
<protein>
    <recommendedName>
        <fullName evidence="3">beta-galactosidase</fullName>
        <ecNumber evidence="3">3.2.1.23</ecNumber>
    </recommendedName>
    <alternativeName>
        <fullName evidence="6">Lactase</fullName>
    </alternativeName>
</protein>
<dbReference type="InterPro" id="IPR006101">
    <property type="entry name" value="Glyco_hydro_2"/>
</dbReference>
<dbReference type="SUPFAM" id="SSF74650">
    <property type="entry name" value="Galactose mutarotase-like"/>
    <property type="match status" value="1"/>
</dbReference>
<dbReference type="OMA" id="WASAMLD"/>
<sequence>MPETTGLQKVLLRGSFLCERQSRSISRCFAHVHVSRRFGDFLGPTSREFLSRSQRLRARRNKSKSVVTTTISSLITAIAISGMDMAMGQSDRHDWEDPSVVRWNTRRAHVPLHCHSNVEEALKFLRGRSLLNVKDGDEAVWGDDAIAAALESAAFWVKGLTNVLSLSGYWKFHLAPKPREVPLGFQLVDFDDGSWSSLPVPSNWQMHGFDQPIYTNIVYPFPINPPKVPEQNPTGCYRRSFKLPTEWKGRRIFISFEGVDSAFYIWINGIFVGYSQDSRLPAEFDITDYCRGAESNDENTLAVQVMRWSDGSYLEDQDHWWLSGIHRDVILFSKPEVMIADYSVQTDLFENNALATVQVQVVVEAPSDLVSTSGLSSYSAEVLIYESWSHALPSEFDEDKMPPEVGRAELRGINDSSVGCHARGTLTLKITHPNLWSAEKPYLYTLVLLLKDSEGKVVDCEACRIGIRQITKAYKEVLVNGMPVIFRGVNRHEHHPRLGKTNIEACMIKDITLMKQHNINAVRNSHYPQHPRWYELCDLFGLYMIDEANIETHGFDPEPWNQPQRQLTWDPLWATAMLSRVINMVERDKNHASIIYWSLGNEAGYGPNHDAMAGWVRSRDPTRPVHYEGGGSRTTATDVVCPMYMRVWDIVKIAKDTEESRPLILCEYSHSMGNSNGNFHKYWEAIDETHGLQGGFIWDWADQGLLKSGPDGIKHWAYGGDFGDVPNDLNFCLNGLIWPDRTAHPALQEVKHVYQPIGIMLTGDQVQIWNKQFFTSLDDVEFSWALYADGSLIGSGPLDLPILGPREKHLIPSESEPWYKLWKSSSGHELFLTITGRLSSTNSWADKGHFVASQQLSLPPALPRHVKVFASSDRPTRNLVLSEGTDTISIKSDTSDWVMIFDRDGGVMKSWKVKEHGVVSSGPVPCFWRAPTDNDKGGGDNSYDSRWRAVGLDKLSVVCKTGIQICEHSTHYLELKATLYVEPIDSHQYMSDPSPPGEGRTGESFWFEVGVIYKIYGTGDLVIDYDVKPNSRLPALPRIGIEYKVDKSCSDVEWYGRGPIECYPDRKSAAHIGVYQCTVEGLHVPYIVPGECGGRADVRWVGLSDKEAGVGLLAMSTPDSPMQMNVSYYSTNELDAATHEEKLNRSGEVQVHLDHKHMGLGGDDSWTACVHEEFTLPPIPYQFSVRFHAINSKVKSYCSDVFHSLLE</sequence>
<dbReference type="Gene3D" id="2.60.40.10">
    <property type="entry name" value="Immunoglobulins"/>
    <property type="match status" value="2"/>
</dbReference>
<dbReference type="Pfam" id="PF02929">
    <property type="entry name" value="Bgal_small_N"/>
    <property type="match status" value="1"/>
</dbReference>
<dbReference type="AlphaFoldDB" id="A0A2R6WIM3"/>
<proteinExistence type="inferred from homology"/>
<feature type="domain" description="Beta galactosidase small chain/" evidence="8">
    <location>
        <begin position="889"/>
        <end position="1188"/>
    </location>
</feature>
<dbReference type="Pfam" id="PF02837">
    <property type="entry name" value="Glyco_hydro_2_N"/>
    <property type="match status" value="1"/>
</dbReference>
<dbReference type="InterPro" id="IPR013783">
    <property type="entry name" value="Ig-like_fold"/>
</dbReference>
<dbReference type="OrthoDB" id="408320at2759"/>
<evidence type="ECO:0000256" key="5">
    <source>
        <dbReference type="ARBA" id="ARBA00023295"/>
    </source>
</evidence>
<dbReference type="InterPro" id="IPR032312">
    <property type="entry name" value="LacZ_4"/>
</dbReference>
<dbReference type="EMBL" id="KZ772758">
    <property type="protein sequence ID" value="PTQ33706.1"/>
    <property type="molecule type" value="Genomic_DNA"/>
</dbReference>
<evidence type="ECO:0000259" key="8">
    <source>
        <dbReference type="SMART" id="SM01038"/>
    </source>
</evidence>
<organism evidence="9 10">
    <name type="scientific">Marchantia polymorpha</name>
    <name type="common">Common liverwort</name>
    <name type="synonym">Marchantia aquatica</name>
    <dbReference type="NCBI Taxonomy" id="3197"/>
    <lineage>
        <taxon>Eukaryota</taxon>
        <taxon>Viridiplantae</taxon>
        <taxon>Streptophyta</taxon>
        <taxon>Embryophyta</taxon>
        <taxon>Marchantiophyta</taxon>
        <taxon>Marchantiopsida</taxon>
        <taxon>Marchantiidae</taxon>
        <taxon>Marchantiales</taxon>
        <taxon>Marchantiaceae</taxon>
        <taxon>Marchantia</taxon>
    </lineage>
</organism>
<evidence type="ECO:0000256" key="6">
    <source>
        <dbReference type="ARBA" id="ARBA00032230"/>
    </source>
</evidence>
<dbReference type="InterPro" id="IPR004199">
    <property type="entry name" value="B-gal_small/dom_5"/>
</dbReference>
<dbReference type="Proteomes" id="UP000244005">
    <property type="component" value="Unassembled WGS sequence"/>
</dbReference>
<dbReference type="InterPro" id="IPR006103">
    <property type="entry name" value="Glyco_hydro_2_cat"/>
</dbReference>
<dbReference type="Gene3D" id="3.20.20.80">
    <property type="entry name" value="Glycosidases"/>
    <property type="match status" value="1"/>
</dbReference>
<comment type="similarity">
    <text evidence="2 7">Belongs to the glycosyl hydrolase 2 family.</text>
</comment>
<dbReference type="GO" id="GO:0004565">
    <property type="term" value="F:beta-galactosidase activity"/>
    <property type="evidence" value="ECO:0000318"/>
    <property type="project" value="GO_Central"/>
</dbReference>
<gene>
    <name evidence="9" type="ORF">MARPO_0086s0033</name>
</gene>
<reference evidence="10" key="1">
    <citation type="journal article" date="2017" name="Cell">
        <title>Insights into land plant evolution garnered from the Marchantia polymorpha genome.</title>
        <authorList>
            <person name="Bowman J.L."/>
            <person name="Kohchi T."/>
            <person name="Yamato K.T."/>
            <person name="Jenkins J."/>
            <person name="Shu S."/>
            <person name="Ishizaki K."/>
            <person name="Yamaoka S."/>
            <person name="Nishihama R."/>
            <person name="Nakamura Y."/>
            <person name="Berger F."/>
            <person name="Adam C."/>
            <person name="Aki S.S."/>
            <person name="Althoff F."/>
            <person name="Araki T."/>
            <person name="Arteaga-Vazquez M.A."/>
            <person name="Balasubrmanian S."/>
            <person name="Barry K."/>
            <person name="Bauer D."/>
            <person name="Boehm C.R."/>
            <person name="Briginshaw L."/>
            <person name="Caballero-Perez J."/>
            <person name="Catarino B."/>
            <person name="Chen F."/>
            <person name="Chiyoda S."/>
            <person name="Chovatia M."/>
            <person name="Davies K.M."/>
            <person name="Delmans M."/>
            <person name="Demura T."/>
            <person name="Dierschke T."/>
            <person name="Dolan L."/>
            <person name="Dorantes-Acosta A.E."/>
            <person name="Eklund D.M."/>
            <person name="Florent S.N."/>
            <person name="Flores-Sandoval E."/>
            <person name="Fujiyama A."/>
            <person name="Fukuzawa H."/>
            <person name="Galik B."/>
            <person name="Grimanelli D."/>
            <person name="Grimwood J."/>
            <person name="Grossniklaus U."/>
            <person name="Hamada T."/>
            <person name="Haseloff J."/>
            <person name="Hetherington A.J."/>
            <person name="Higo A."/>
            <person name="Hirakawa Y."/>
            <person name="Hundley H.N."/>
            <person name="Ikeda Y."/>
            <person name="Inoue K."/>
            <person name="Inoue S.I."/>
            <person name="Ishida S."/>
            <person name="Jia Q."/>
            <person name="Kakita M."/>
            <person name="Kanazawa T."/>
            <person name="Kawai Y."/>
            <person name="Kawashima T."/>
            <person name="Kennedy M."/>
            <person name="Kinose K."/>
            <person name="Kinoshita T."/>
            <person name="Kohara Y."/>
            <person name="Koide E."/>
            <person name="Komatsu K."/>
            <person name="Kopischke S."/>
            <person name="Kubo M."/>
            <person name="Kyozuka J."/>
            <person name="Lagercrantz U."/>
            <person name="Lin S.S."/>
            <person name="Lindquist E."/>
            <person name="Lipzen A.M."/>
            <person name="Lu C.W."/>
            <person name="De Luna E."/>
            <person name="Martienssen R.A."/>
            <person name="Minamino N."/>
            <person name="Mizutani M."/>
            <person name="Mizutani M."/>
            <person name="Mochizuki N."/>
            <person name="Monte I."/>
            <person name="Mosher R."/>
            <person name="Nagasaki H."/>
            <person name="Nakagami H."/>
            <person name="Naramoto S."/>
            <person name="Nishitani K."/>
            <person name="Ohtani M."/>
            <person name="Okamoto T."/>
            <person name="Okumura M."/>
            <person name="Phillips J."/>
            <person name="Pollak B."/>
            <person name="Reinders A."/>
            <person name="Rovekamp M."/>
            <person name="Sano R."/>
            <person name="Sawa S."/>
            <person name="Schmid M.W."/>
            <person name="Shirakawa M."/>
            <person name="Solano R."/>
            <person name="Spunde A."/>
            <person name="Suetsugu N."/>
            <person name="Sugano S."/>
            <person name="Sugiyama A."/>
            <person name="Sun R."/>
            <person name="Suzuki Y."/>
            <person name="Takenaka M."/>
            <person name="Takezawa D."/>
            <person name="Tomogane H."/>
            <person name="Tsuzuki M."/>
            <person name="Ueda T."/>
            <person name="Umeda M."/>
            <person name="Ward J.M."/>
            <person name="Watanabe Y."/>
            <person name="Yazaki K."/>
            <person name="Yokoyama R."/>
            <person name="Yoshitake Y."/>
            <person name="Yotsui I."/>
            <person name="Zachgo S."/>
            <person name="Schmutz J."/>
        </authorList>
    </citation>
    <scope>NUCLEOTIDE SEQUENCE [LARGE SCALE GENOMIC DNA]</scope>
    <source>
        <strain evidence="10">Tak-1</strain>
    </source>
</reference>
<evidence type="ECO:0000256" key="1">
    <source>
        <dbReference type="ARBA" id="ARBA00001412"/>
    </source>
</evidence>
<keyword evidence="10" id="KW-1185">Reference proteome</keyword>
<dbReference type="GO" id="GO:0009341">
    <property type="term" value="C:beta-galactosidase complex"/>
    <property type="evidence" value="ECO:0000318"/>
    <property type="project" value="GO_Central"/>
</dbReference>
<evidence type="ECO:0000256" key="7">
    <source>
        <dbReference type="RuleBase" id="RU361154"/>
    </source>
</evidence>
<keyword evidence="5 7" id="KW-0326">Glycosidase</keyword>
<dbReference type="SUPFAM" id="SSF51445">
    <property type="entry name" value="(Trans)glycosidases"/>
    <property type="match status" value="1"/>
</dbReference>
<dbReference type="Gramene" id="Mp5g08290.1">
    <property type="protein sequence ID" value="Mp5g08290.1.cds"/>
    <property type="gene ID" value="Mp5g08290"/>
</dbReference>
<dbReference type="InterPro" id="IPR008979">
    <property type="entry name" value="Galactose-bd-like_sf"/>
</dbReference>
<dbReference type="PRINTS" id="PR00132">
    <property type="entry name" value="GLHYDRLASE2"/>
</dbReference>
<dbReference type="InterPro" id="IPR050347">
    <property type="entry name" value="Bact_Beta-galactosidase"/>
</dbReference>
<dbReference type="PROSITE" id="PS00719">
    <property type="entry name" value="GLYCOSYL_HYDROL_F2_1"/>
    <property type="match status" value="1"/>
</dbReference>
<evidence type="ECO:0000256" key="3">
    <source>
        <dbReference type="ARBA" id="ARBA00012756"/>
    </source>
</evidence>
<dbReference type="InterPro" id="IPR017853">
    <property type="entry name" value="GH"/>
</dbReference>
<name>A0A2R6WIM3_MARPO</name>
<dbReference type="SMART" id="SM01038">
    <property type="entry name" value="Bgal_small_N"/>
    <property type="match status" value="1"/>
</dbReference>
<dbReference type="Gene3D" id="2.60.120.260">
    <property type="entry name" value="Galactose-binding domain-like"/>
    <property type="match status" value="1"/>
</dbReference>
<accession>A0A2R6WIM3</accession>
<dbReference type="Gene3D" id="2.70.98.10">
    <property type="match status" value="1"/>
</dbReference>
<evidence type="ECO:0000256" key="4">
    <source>
        <dbReference type="ARBA" id="ARBA00022801"/>
    </source>
</evidence>
<dbReference type="InterPro" id="IPR014718">
    <property type="entry name" value="GH-type_carb-bd"/>
</dbReference>
<dbReference type="InterPro" id="IPR023230">
    <property type="entry name" value="Glyco_hydro_2_CS"/>
</dbReference>
<dbReference type="PANTHER" id="PTHR46323:SF2">
    <property type="entry name" value="BETA-GALACTOSIDASE"/>
    <property type="match status" value="1"/>
</dbReference>
<dbReference type="InterPro" id="IPR006102">
    <property type="entry name" value="Ig-like_GH2"/>
</dbReference>
<evidence type="ECO:0000256" key="2">
    <source>
        <dbReference type="ARBA" id="ARBA00007401"/>
    </source>
</evidence>
<dbReference type="InterPro" id="IPR006104">
    <property type="entry name" value="Glyco_hydro_2_N"/>
</dbReference>
<dbReference type="GO" id="GO:0030246">
    <property type="term" value="F:carbohydrate binding"/>
    <property type="evidence" value="ECO:0007669"/>
    <property type="project" value="InterPro"/>
</dbReference>
<comment type="catalytic activity">
    <reaction evidence="1">
        <text>Hydrolysis of terminal non-reducing beta-D-galactose residues in beta-D-galactosides.</text>
        <dbReference type="EC" id="3.2.1.23"/>
    </reaction>
</comment>
<dbReference type="Pfam" id="PF00703">
    <property type="entry name" value="Glyco_hydro_2"/>
    <property type="match status" value="1"/>
</dbReference>
<dbReference type="SUPFAM" id="SSF49303">
    <property type="entry name" value="beta-Galactosidase/glucuronidase domain"/>
    <property type="match status" value="2"/>
</dbReference>
<dbReference type="EC" id="3.2.1.23" evidence="3"/>
<evidence type="ECO:0000313" key="9">
    <source>
        <dbReference type="EMBL" id="PTQ33706.1"/>
    </source>
</evidence>
<evidence type="ECO:0000313" key="10">
    <source>
        <dbReference type="Proteomes" id="UP000244005"/>
    </source>
</evidence>
<dbReference type="InterPro" id="IPR036156">
    <property type="entry name" value="Beta-gal/glucu_dom_sf"/>
</dbReference>
<dbReference type="FunFam" id="3.20.20.80:FF:000018">
    <property type="entry name" value="Beta-galactosidase"/>
    <property type="match status" value="1"/>
</dbReference>
<keyword evidence="4 7" id="KW-0378">Hydrolase</keyword>
<dbReference type="SUPFAM" id="SSF49785">
    <property type="entry name" value="Galactose-binding domain-like"/>
    <property type="match status" value="1"/>
</dbReference>
<dbReference type="PANTHER" id="PTHR46323">
    <property type="entry name" value="BETA-GALACTOSIDASE"/>
    <property type="match status" value="1"/>
</dbReference>
<dbReference type="Pfam" id="PF16353">
    <property type="entry name" value="LacZ_4"/>
    <property type="match status" value="1"/>
</dbReference>
<dbReference type="GO" id="GO:0005990">
    <property type="term" value="P:lactose catabolic process"/>
    <property type="evidence" value="ECO:0000318"/>
    <property type="project" value="GO_Central"/>
</dbReference>
<dbReference type="Pfam" id="PF02836">
    <property type="entry name" value="Glyco_hydro_2_C"/>
    <property type="match status" value="1"/>
</dbReference>